<dbReference type="AlphaFoldDB" id="A0A1Q5PX71"/>
<evidence type="ECO:0000313" key="4">
    <source>
        <dbReference type="Proteomes" id="UP000185612"/>
    </source>
</evidence>
<feature type="transmembrane region" description="Helical" evidence="1">
    <location>
        <begin position="79"/>
        <end position="98"/>
    </location>
</feature>
<dbReference type="Proteomes" id="UP000185612">
    <property type="component" value="Unassembled WGS sequence"/>
</dbReference>
<evidence type="ECO:0000259" key="2">
    <source>
        <dbReference type="Pfam" id="PF14018"/>
    </source>
</evidence>
<keyword evidence="4" id="KW-1185">Reference proteome</keyword>
<dbReference type="InParanoid" id="A0A1Q5PX71"/>
<keyword evidence="1" id="KW-1133">Transmembrane helix</keyword>
<evidence type="ECO:0000313" key="3">
    <source>
        <dbReference type="EMBL" id="OKL52213.1"/>
    </source>
</evidence>
<feature type="transmembrane region" description="Helical" evidence="1">
    <location>
        <begin position="7"/>
        <end position="25"/>
    </location>
</feature>
<protein>
    <recommendedName>
        <fullName evidence="2">DUF4234 domain-containing protein</fullName>
    </recommendedName>
</protein>
<dbReference type="EMBL" id="MQVS01000003">
    <property type="protein sequence ID" value="OKL52213.1"/>
    <property type="molecule type" value="Genomic_DNA"/>
</dbReference>
<sequence length="115" mass="12597">MRHTGVVFLLGIITFGFYGLYWWYATHAELRDHTGEGMGGGVALLVAIFFSPILSFTLPAEIERAYQRRGLYPPVSAATGLWAIPGFLILVGPLVWLIKVNGALNAYWRSLGAVG</sequence>
<gene>
    <name evidence="3" type="ORF">BSZ40_03365</name>
</gene>
<keyword evidence="1" id="KW-0472">Membrane</keyword>
<feature type="domain" description="DUF4234" evidence="2">
    <location>
        <begin position="2"/>
        <end position="105"/>
    </location>
</feature>
<accession>A0A1Q5PX71</accession>
<proteinExistence type="predicted"/>
<evidence type="ECO:0000256" key="1">
    <source>
        <dbReference type="SAM" id="Phobius"/>
    </source>
</evidence>
<dbReference type="InterPro" id="IPR025328">
    <property type="entry name" value="DUF4234"/>
</dbReference>
<keyword evidence="1" id="KW-0812">Transmembrane</keyword>
<dbReference type="STRING" id="52770.BSZ40_03365"/>
<organism evidence="3 4">
    <name type="scientific">Buchananella hordeovulneris</name>
    <dbReference type="NCBI Taxonomy" id="52770"/>
    <lineage>
        <taxon>Bacteria</taxon>
        <taxon>Bacillati</taxon>
        <taxon>Actinomycetota</taxon>
        <taxon>Actinomycetes</taxon>
        <taxon>Actinomycetales</taxon>
        <taxon>Actinomycetaceae</taxon>
        <taxon>Buchananella</taxon>
    </lineage>
</organism>
<feature type="transmembrane region" description="Helical" evidence="1">
    <location>
        <begin position="37"/>
        <end position="58"/>
    </location>
</feature>
<dbReference type="Pfam" id="PF14018">
    <property type="entry name" value="DUF4234"/>
    <property type="match status" value="1"/>
</dbReference>
<name>A0A1Q5PX71_9ACTO</name>
<comment type="caution">
    <text evidence="3">The sequence shown here is derived from an EMBL/GenBank/DDBJ whole genome shotgun (WGS) entry which is preliminary data.</text>
</comment>
<reference evidence="4" key="1">
    <citation type="submission" date="2016-12" db="EMBL/GenBank/DDBJ databases">
        <authorList>
            <person name="Meng X."/>
        </authorList>
    </citation>
    <scope>NUCLEOTIDE SEQUENCE [LARGE SCALE GENOMIC DNA]</scope>
    <source>
        <strain evidence="4">DSM 20732</strain>
    </source>
</reference>